<feature type="region of interest" description="Disordered" evidence="1">
    <location>
        <begin position="1"/>
        <end position="24"/>
    </location>
</feature>
<keyword evidence="3" id="KW-1185">Reference proteome</keyword>
<evidence type="ECO:0000256" key="1">
    <source>
        <dbReference type="SAM" id="MobiDB-lite"/>
    </source>
</evidence>
<feature type="non-terminal residue" evidence="2">
    <location>
        <position position="112"/>
    </location>
</feature>
<dbReference type="AlphaFoldDB" id="A0A1A6HBF7"/>
<evidence type="ECO:0000313" key="2">
    <source>
        <dbReference type="EMBL" id="OBS75629.1"/>
    </source>
</evidence>
<dbReference type="EMBL" id="LZPO01036053">
    <property type="protein sequence ID" value="OBS75629.1"/>
    <property type="molecule type" value="Genomic_DNA"/>
</dbReference>
<dbReference type="Proteomes" id="UP000092124">
    <property type="component" value="Unassembled WGS sequence"/>
</dbReference>
<evidence type="ECO:0000313" key="3">
    <source>
        <dbReference type="Proteomes" id="UP000092124"/>
    </source>
</evidence>
<sequence>MSIISPWDPAAQPRSPLTPHPNCSDSGPWHCNGSGSLWPDWAGWWPFGAVCYPSGVYGKCTRFTVSSMQYKDYGYWVTSAQGPQVSQVLMIICIMECVRCGLCLRFSATKAA</sequence>
<proteinExistence type="predicted"/>
<gene>
    <name evidence="2" type="ORF">A6R68_17919</name>
</gene>
<name>A0A1A6HBF7_NEOLE</name>
<accession>A0A1A6HBF7</accession>
<protein>
    <submittedName>
        <fullName evidence="2">Uncharacterized protein</fullName>
    </submittedName>
</protein>
<organism evidence="2 3">
    <name type="scientific">Neotoma lepida</name>
    <name type="common">Desert woodrat</name>
    <dbReference type="NCBI Taxonomy" id="56216"/>
    <lineage>
        <taxon>Eukaryota</taxon>
        <taxon>Metazoa</taxon>
        <taxon>Chordata</taxon>
        <taxon>Craniata</taxon>
        <taxon>Vertebrata</taxon>
        <taxon>Euteleostomi</taxon>
        <taxon>Mammalia</taxon>
        <taxon>Eutheria</taxon>
        <taxon>Euarchontoglires</taxon>
        <taxon>Glires</taxon>
        <taxon>Rodentia</taxon>
        <taxon>Myomorpha</taxon>
        <taxon>Muroidea</taxon>
        <taxon>Cricetidae</taxon>
        <taxon>Neotominae</taxon>
        <taxon>Neotoma</taxon>
    </lineage>
</organism>
<comment type="caution">
    <text evidence="2">The sequence shown here is derived from an EMBL/GenBank/DDBJ whole genome shotgun (WGS) entry which is preliminary data.</text>
</comment>
<reference evidence="2 3" key="1">
    <citation type="submission" date="2016-06" db="EMBL/GenBank/DDBJ databases">
        <title>The Draft Genome Sequence and Annotation of the Desert Woodrat Neotoma lepida.</title>
        <authorList>
            <person name="Campbell M."/>
            <person name="Oakeson K.F."/>
            <person name="Yandell M."/>
            <person name="Halpert J.R."/>
            <person name="Dearing D."/>
        </authorList>
    </citation>
    <scope>NUCLEOTIDE SEQUENCE [LARGE SCALE GENOMIC DNA]</scope>
    <source>
        <strain evidence="2">417</strain>
        <tissue evidence="2">Liver</tissue>
    </source>
</reference>